<dbReference type="PANTHER" id="PTHR33164">
    <property type="entry name" value="TRANSCRIPTIONAL REGULATOR, MARR FAMILY"/>
    <property type="match status" value="1"/>
</dbReference>
<accession>A0ABM8XIR0</accession>
<dbReference type="InterPro" id="IPR036388">
    <property type="entry name" value="WH-like_DNA-bd_sf"/>
</dbReference>
<dbReference type="PROSITE" id="PS50995">
    <property type="entry name" value="HTH_MARR_2"/>
    <property type="match status" value="1"/>
</dbReference>
<protein>
    <submittedName>
        <fullName evidence="6">Transcriptional activatory protein BadR</fullName>
    </submittedName>
</protein>
<dbReference type="InterPro" id="IPR000835">
    <property type="entry name" value="HTH_MarR-typ"/>
</dbReference>
<evidence type="ECO:0000256" key="3">
    <source>
        <dbReference type="ARBA" id="ARBA00023163"/>
    </source>
</evidence>
<keyword evidence="2" id="KW-0238">DNA-binding</keyword>
<evidence type="ECO:0000259" key="5">
    <source>
        <dbReference type="PROSITE" id="PS50995"/>
    </source>
</evidence>
<comment type="caution">
    <text evidence="6">The sequence shown here is derived from an EMBL/GenBank/DDBJ whole genome shotgun (WGS) entry which is preliminary data.</text>
</comment>
<dbReference type="InterPro" id="IPR039422">
    <property type="entry name" value="MarR/SlyA-like"/>
</dbReference>
<keyword evidence="1" id="KW-0805">Transcription regulation</keyword>
<dbReference type="EMBL" id="CAJZAF010000025">
    <property type="protein sequence ID" value="CAG9179878.1"/>
    <property type="molecule type" value="Genomic_DNA"/>
</dbReference>
<dbReference type="PROSITE" id="PS01117">
    <property type="entry name" value="HTH_MARR_1"/>
    <property type="match status" value="1"/>
</dbReference>
<dbReference type="SMART" id="SM00347">
    <property type="entry name" value="HTH_MARR"/>
    <property type="match status" value="1"/>
</dbReference>
<dbReference type="InterPro" id="IPR036390">
    <property type="entry name" value="WH_DNA-bd_sf"/>
</dbReference>
<organism evidence="6 7">
    <name type="scientific">Cupriavidus pinatubonensis</name>
    <dbReference type="NCBI Taxonomy" id="248026"/>
    <lineage>
        <taxon>Bacteria</taxon>
        <taxon>Pseudomonadati</taxon>
        <taxon>Pseudomonadota</taxon>
        <taxon>Betaproteobacteria</taxon>
        <taxon>Burkholderiales</taxon>
        <taxon>Burkholderiaceae</taxon>
        <taxon>Cupriavidus</taxon>
    </lineage>
</organism>
<gene>
    <name evidence="6" type="primary">badR_2</name>
    <name evidence="6" type="ORF">LMG23994_04278</name>
</gene>
<proteinExistence type="predicted"/>
<feature type="domain" description="HTH marR-type" evidence="5">
    <location>
        <begin position="30"/>
        <end position="162"/>
    </location>
</feature>
<dbReference type="Proteomes" id="UP000701702">
    <property type="component" value="Unassembled WGS sequence"/>
</dbReference>
<dbReference type="PRINTS" id="PR00598">
    <property type="entry name" value="HTHMARR"/>
</dbReference>
<feature type="region of interest" description="Disordered" evidence="4">
    <location>
        <begin position="1"/>
        <end position="24"/>
    </location>
</feature>
<evidence type="ECO:0000313" key="7">
    <source>
        <dbReference type="Proteomes" id="UP000701702"/>
    </source>
</evidence>
<evidence type="ECO:0000313" key="6">
    <source>
        <dbReference type="EMBL" id="CAG9179878.1"/>
    </source>
</evidence>
<dbReference type="SUPFAM" id="SSF46785">
    <property type="entry name" value="Winged helix' DNA-binding domain"/>
    <property type="match status" value="1"/>
</dbReference>
<dbReference type="Gene3D" id="1.10.10.10">
    <property type="entry name" value="Winged helix-like DNA-binding domain superfamily/Winged helix DNA-binding domain"/>
    <property type="match status" value="1"/>
</dbReference>
<dbReference type="InterPro" id="IPR023187">
    <property type="entry name" value="Tscrpt_reg_MarR-type_CS"/>
</dbReference>
<keyword evidence="7" id="KW-1185">Reference proteome</keyword>
<feature type="compositionally biased region" description="Basic residues" evidence="4">
    <location>
        <begin position="1"/>
        <end position="12"/>
    </location>
</feature>
<dbReference type="Pfam" id="PF12802">
    <property type="entry name" value="MarR_2"/>
    <property type="match status" value="1"/>
</dbReference>
<evidence type="ECO:0000256" key="1">
    <source>
        <dbReference type="ARBA" id="ARBA00023015"/>
    </source>
</evidence>
<evidence type="ECO:0000256" key="2">
    <source>
        <dbReference type="ARBA" id="ARBA00023125"/>
    </source>
</evidence>
<name>A0ABM8XIR0_9BURK</name>
<evidence type="ECO:0000256" key="4">
    <source>
        <dbReference type="SAM" id="MobiDB-lite"/>
    </source>
</evidence>
<reference evidence="6 7" key="1">
    <citation type="submission" date="2021-08" db="EMBL/GenBank/DDBJ databases">
        <authorList>
            <person name="Peeters C."/>
        </authorList>
    </citation>
    <scope>NUCLEOTIDE SEQUENCE [LARGE SCALE GENOMIC DNA]</scope>
    <source>
        <strain evidence="6 7">LMG 23994</strain>
    </source>
</reference>
<dbReference type="PANTHER" id="PTHR33164:SF43">
    <property type="entry name" value="HTH-TYPE TRANSCRIPTIONAL REPRESSOR YETL"/>
    <property type="match status" value="1"/>
</dbReference>
<sequence>MEANKIRSKGKQMKSASAEERPDQSGLDVTNRLFFRLFQVGNILHRQTANELGISGVQWAVMGALSRPKATHGMSFSELAEYLVVSRQNLDGVLKRLEREEHVSRVTSDEDRRARRVVLTSKGRQFWEELQPKIHDFYRQAVINLRFDDKVSFLHYMNTLKGDLSTVHLT</sequence>
<keyword evidence="3" id="KW-0804">Transcription</keyword>